<keyword evidence="3" id="KW-1185">Reference proteome</keyword>
<organism evidence="2 3">
    <name type="scientific">Dryococelus australis</name>
    <dbReference type="NCBI Taxonomy" id="614101"/>
    <lineage>
        <taxon>Eukaryota</taxon>
        <taxon>Metazoa</taxon>
        <taxon>Ecdysozoa</taxon>
        <taxon>Arthropoda</taxon>
        <taxon>Hexapoda</taxon>
        <taxon>Insecta</taxon>
        <taxon>Pterygota</taxon>
        <taxon>Neoptera</taxon>
        <taxon>Polyneoptera</taxon>
        <taxon>Phasmatodea</taxon>
        <taxon>Verophasmatodea</taxon>
        <taxon>Anareolatae</taxon>
        <taxon>Phasmatidae</taxon>
        <taxon>Eurycanthinae</taxon>
        <taxon>Dryococelus</taxon>
    </lineage>
</organism>
<proteinExistence type="predicted"/>
<dbReference type="Proteomes" id="UP001159363">
    <property type="component" value="Chromosome 9"/>
</dbReference>
<evidence type="ECO:0000256" key="1">
    <source>
        <dbReference type="SAM" id="MobiDB-lite"/>
    </source>
</evidence>
<reference evidence="2 3" key="1">
    <citation type="submission" date="2023-02" db="EMBL/GenBank/DDBJ databases">
        <title>LHISI_Scaffold_Assembly.</title>
        <authorList>
            <person name="Stuart O.P."/>
            <person name="Cleave R."/>
            <person name="Magrath M.J.L."/>
            <person name="Mikheyev A.S."/>
        </authorList>
    </citation>
    <scope>NUCLEOTIDE SEQUENCE [LARGE SCALE GENOMIC DNA]</scope>
    <source>
        <strain evidence="2">Daus_M_001</strain>
        <tissue evidence="2">Leg muscle</tissue>
    </source>
</reference>
<accession>A0ABQ9GPP4</accession>
<evidence type="ECO:0000313" key="3">
    <source>
        <dbReference type="Proteomes" id="UP001159363"/>
    </source>
</evidence>
<feature type="region of interest" description="Disordered" evidence="1">
    <location>
        <begin position="365"/>
        <end position="398"/>
    </location>
</feature>
<gene>
    <name evidence="2" type="ORF">PR048_024806</name>
</gene>
<dbReference type="EMBL" id="JARBHB010000010">
    <property type="protein sequence ID" value="KAJ8873966.1"/>
    <property type="molecule type" value="Genomic_DNA"/>
</dbReference>
<name>A0ABQ9GPP4_9NEOP</name>
<comment type="caution">
    <text evidence="2">The sequence shown here is derived from an EMBL/GenBank/DDBJ whole genome shotgun (WGS) entry which is preliminary data.</text>
</comment>
<sequence length="667" mass="75278">MSPFLSSTPGVVVQRRLRPVFVAVNCGSSHTEATGEPVSKDKEVVQISRVRSQITSLEGYLFQRGFLSPSQAIAAFHTVTMYCLVMGGINRKQDGDHRLLPMKEWINSAEPFAIETKSTNLLMLRKMLRLADAVVLQITVNTSMPWTRRRTNGSEPSNGHHSACRGRKRCRKGAYTRTNRTVAATALEHVGVFFRRTQEDYQFKLGSVLGRVVRVYVARESLPNQSMAQWEEDDIVQLIQRMLGAKSGVQWVDPLRNEVIKLFVCFLHTAGRRVKKGRQKEREKLNWASDVYKSKWFAFEDLRFLEDRDAPRKRLNTGSKRASRRGRQHNEADSSQFQLSWIFPSKQGEFWEAENEITVEDIDEYEEELQDTDKPETFATSQQPNRRRGNDPDQSSSMLSSTFKMLKTAAAKLDTAQPENDEKCENRISRMIMTNRASFILNETELAPAAGARVGRPPCCDVTLPLSRIQVNLTHDIDLDPRRGVWKVPECARLNLLPVVATRQRSAAPGAPRISLQLEAGLRYYTYLVNDQHPNSSFAKATGNQSLTTAKAREDMEHFLLRRLTIYSSSSHWLGRSPPITAIPVRSQEGSLPDFRMWEFLGVLPFPPPALAFQHRSILGPDFMSCPGMTGTYGSQLESLSLGECCLALGSIPIRVITITVLVSESQ</sequence>
<protein>
    <submittedName>
        <fullName evidence="2">Uncharacterized protein</fullName>
    </submittedName>
</protein>
<feature type="region of interest" description="Disordered" evidence="1">
    <location>
        <begin position="147"/>
        <end position="169"/>
    </location>
</feature>
<evidence type="ECO:0000313" key="2">
    <source>
        <dbReference type="EMBL" id="KAJ8873966.1"/>
    </source>
</evidence>